<dbReference type="SUPFAM" id="SSF82171">
    <property type="entry name" value="DPP6 N-terminal domain-like"/>
    <property type="match status" value="1"/>
</dbReference>
<evidence type="ECO:0000256" key="1">
    <source>
        <dbReference type="ARBA" id="ARBA00009820"/>
    </source>
</evidence>
<dbReference type="RefSeq" id="WP_134675077.1">
    <property type="nucleotide sequence ID" value="NZ_SPUH01000002.1"/>
</dbReference>
<protein>
    <recommendedName>
        <fullName evidence="5">OmpR/PhoB-type domain-containing protein</fullName>
    </recommendedName>
</protein>
<dbReference type="GO" id="GO:0000160">
    <property type="term" value="P:phosphorelay signal transduction system"/>
    <property type="evidence" value="ECO:0007669"/>
    <property type="project" value="InterPro"/>
</dbReference>
<evidence type="ECO:0000259" key="5">
    <source>
        <dbReference type="PROSITE" id="PS51755"/>
    </source>
</evidence>
<dbReference type="SMART" id="SM00862">
    <property type="entry name" value="Trans_reg_C"/>
    <property type="match status" value="1"/>
</dbReference>
<proteinExistence type="inferred from homology"/>
<dbReference type="AlphaFoldDB" id="A0A4Z1RE54"/>
<reference evidence="6 7" key="1">
    <citation type="submission" date="2019-01" db="EMBL/GenBank/DDBJ databases">
        <authorList>
            <person name="Zhang S."/>
        </authorList>
    </citation>
    <scope>NUCLEOTIDE SEQUENCE [LARGE SCALE GENOMIC DNA]</scope>
    <source>
        <strain evidence="6 7">1626</strain>
    </source>
</reference>
<dbReference type="SUPFAM" id="SSF46894">
    <property type="entry name" value="C-terminal effector domain of the bipartite response regulators"/>
    <property type="match status" value="1"/>
</dbReference>
<evidence type="ECO:0000256" key="4">
    <source>
        <dbReference type="SAM" id="MobiDB-lite"/>
    </source>
</evidence>
<feature type="region of interest" description="Disordered" evidence="4">
    <location>
        <begin position="118"/>
        <end position="168"/>
    </location>
</feature>
<keyword evidence="2 3" id="KW-0238">DNA-binding</keyword>
<comment type="similarity">
    <text evidence="1">Belongs to the TolB family.</text>
</comment>
<dbReference type="GO" id="GO:0003677">
    <property type="term" value="F:DNA binding"/>
    <property type="evidence" value="ECO:0007669"/>
    <property type="project" value="UniProtKB-UniRule"/>
</dbReference>
<evidence type="ECO:0000256" key="2">
    <source>
        <dbReference type="ARBA" id="ARBA00023125"/>
    </source>
</evidence>
<feature type="DNA-binding region" description="OmpR/PhoB-type" evidence="3">
    <location>
        <begin position="6"/>
        <end position="110"/>
    </location>
</feature>
<keyword evidence="7" id="KW-1185">Reference proteome</keyword>
<gene>
    <name evidence="6" type="ORF">E4582_12155</name>
</gene>
<dbReference type="CDD" id="cd00383">
    <property type="entry name" value="trans_reg_C"/>
    <property type="match status" value="1"/>
</dbReference>
<dbReference type="Pfam" id="PF00486">
    <property type="entry name" value="Trans_reg_C"/>
    <property type="match status" value="1"/>
</dbReference>
<feature type="domain" description="OmpR/PhoB-type" evidence="5">
    <location>
        <begin position="6"/>
        <end position="110"/>
    </location>
</feature>
<organism evidence="6 7">
    <name type="scientific">Luteimonas yindakuii</name>
    <dbReference type="NCBI Taxonomy" id="2565782"/>
    <lineage>
        <taxon>Bacteria</taxon>
        <taxon>Pseudomonadati</taxon>
        <taxon>Pseudomonadota</taxon>
        <taxon>Gammaproteobacteria</taxon>
        <taxon>Lysobacterales</taxon>
        <taxon>Lysobacteraceae</taxon>
        <taxon>Luteimonas</taxon>
    </lineage>
</organism>
<evidence type="ECO:0000313" key="7">
    <source>
        <dbReference type="Proteomes" id="UP000298681"/>
    </source>
</evidence>
<dbReference type="Gene3D" id="1.10.10.10">
    <property type="entry name" value="Winged helix-like DNA-binding domain superfamily/Winged helix DNA-binding domain"/>
    <property type="match status" value="1"/>
</dbReference>
<dbReference type="PANTHER" id="PTHR36842:SF1">
    <property type="entry name" value="PROTEIN TOLB"/>
    <property type="match status" value="1"/>
</dbReference>
<dbReference type="PANTHER" id="PTHR36842">
    <property type="entry name" value="PROTEIN TOLB HOMOLOG"/>
    <property type="match status" value="1"/>
</dbReference>
<dbReference type="SUPFAM" id="SSF101898">
    <property type="entry name" value="NHL repeat"/>
    <property type="match status" value="1"/>
</dbReference>
<dbReference type="InterPro" id="IPR036388">
    <property type="entry name" value="WH-like_DNA-bd_sf"/>
</dbReference>
<feature type="compositionally biased region" description="Low complexity" evidence="4">
    <location>
        <begin position="124"/>
        <end position="156"/>
    </location>
</feature>
<sequence length="782" mass="82281">MRPVDLDRWRVGDASVDALTREIRMPGARRPVRVTPKALAVLRVLAAQPGQVVTRRALLDEVWPETLPTDDVLTQAVTQLRKAFGSGAGGAEEGRAYIETIAKSGYRLLREVEALAPDAGEDVPQTTSTATADTAAAAGTTAEPPTPENTTPAVTPLPAADGANPGGARAQGWRAATIVAICVLLAAVGVLSWSLVRDDDGGADARTGVEASRLITSSLGFKGSPSLSPDGSQVAYAAASSGPAGSVIMVQPTRNAPARVLARAGAARGGVVTDSIPRWSPDGRDIAFLRRLDGNACAVMVADVRGGDVREVARCDGARTVSFDWTADGSGLLFGTMDGDFAAPGVRVLDLRTGAWQPLAYDHIPGAIDHAPRVSPDGRWILFARNPQLGDLWRVPVAGGRAEQLTTLNTELRGWAWASAGRVVFGRRVDSEVRLYALDPASGAISDLGFDDAQAPSMVAANGALAFVRRNLRFGLFRVAVDPSGAIHKQRLFASNGRDNTPAVSPDGSRLAFGSDRAGPYELWLAKLGAEPGEPTPVPGITPIGSHAPTWSADGRHLLVAGVADAVERGATTLYEVDAGTAAVRALAVPVRNPVQALRLDARQLVVAAQVGDGPLQLVLLAADGRGWRQVRALEDVSQFRHDPVSGRILFTRLSGDGLWEASTDLRPGSVRQVDPHHPRRVHYRTWSPSVAGAIDYVVSTPECRTQLNRLGGAGGSRQLCLSVGRRAATSGFSSSTRDGTLYLSMVIDDGMEIGFTHLPQPRPSSTLGIVKSLTVKGKPVS</sequence>
<dbReference type="Gene3D" id="2.120.10.30">
    <property type="entry name" value="TolB, C-terminal domain"/>
    <property type="match status" value="1"/>
</dbReference>
<dbReference type="Proteomes" id="UP000298681">
    <property type="component" value="Unassembled WGS sequence"/>
</dbReference>
<comment type="caution">
    <text evidence="6">The sequence shown here is derived from an EMBL/GenBank/DDBJ whole genome shotgun (WGS) entry which is preliminary data.</text>
</comment>
<dbReference type="GO" id="GO:0006355">
    <property type="term" value="P:regulation of DNA-templated transcription"/>
    <property type="evidence" value="ECO:0007669"/>
    <property type="project" value="InterPro"/>
</dbReference>
<accession>A0A4Z1RE54</accession>
<dbReference type="InterPro" id="IPR001867">
    <property type="entry name" value="OmpR/PhoB-type_DNA-bd"/>
</dbReference>
<dbReference type="Pfam" id="PF07676">
    <property type="entry name" value="PD40"/>
    <property type="match status" value="4"/>
</dbReference>
<dbReference type="InterPro" id="IPR016032">
    <property type="entry name" value="Sig_transdc_resp-reg_C-effctor"/>
</dbReference>
<dbReference type="Gene3D" id="2.120.10.60">
    <property type="entry name" value="Tricorn protease N-terminal domain"/>
    <property type="match status" value="2"/>
</dbReference>
<dbReference type="EMBL" id="SPUH01000002">
    <property type="protein sequence ID" value="TKS52957.1"/>
    <property type="molecule type" value="Genomic_DNA"/>
</dbReference>
<evidence type="ECO:0000256" key="3">
    <source>
        <dbReference type="PROSITE-ProRule" id="PRU01091"/>
    </source>
</evidence>
<evidence type="ECO:0000313" key="6">
    <source>
        <dbReference type="EMBL" id="TKS52957.1"/>
    </source>
</evidence>
<dbReference type="InterPro" id="IPR011659">
    <property type="entry name" value="WD40"/>
</dbReference>
<name>A0A4Z1RE54_9GAMM</name>
<dbReference type="PROSITE" id="PS51755">
    <property type="entry name" value="OMPR_PHOB"/>
    <property type="match status" value="1"/>
</dbReference>
<dbReference type="InterPro" id="IPR011042">
    <property type="entry name" value="6-blade_b-propeller_TolB-like"/>
</dbReference>